<dbReference type="GO" id="GO:0008408">
    <property type="term" value="F:3'-5' exonuclease activity"/>
    <property type="evidence" value="ECO:0007669"/>
    <property type="project" value="InterPro"/>
</dbReference>
<dbReference type="InterPro" id="IPR051132">
    <property type="entry name" value="3-5_Exonuclease_domain"/>
</dbReference>
<evidence type="ECO:0000256" key="5">
    <source>
        <dbReference type="ARBA" id="ARBA00022842"/>
    </source>
</evidence>
<dbReference type="EMBL" id="FAXC01000412">
    <property type="protein sequence ID" value="CUV10404.1"/>
    <property type="molecule type" value="Genomic_DNA"/>
</dbReference>
<dbReference type="CDD" id="cd06141">
    <property type="entry name" value="WRN_exo"/>
    <property type="match status" value="1"/>
</dbReference>
<keyword evidence="5" id="KW-0460">Magnesium</keyword>
<feature type="domain" description="3'-5' exonuclease" evidence="8">
    <location>
        <begin position="25"/>
        <end position="194"/>
    </location>
</feature>
<dbReference type="SUPFAM" id="SSF53098">
    <property type="entry name" value="Ribonuclease H-like"/>
    <property type="match status" value="1"/>
</dbReference>
<dbReference type="InterPro" id="IPR036397">
    <property type="entry name" value="RNaseH_sf"/>
</dbReference>
<evidence type="ECO:0000256" key="4">
    <source>
        <dbReference type="ARBA" id="ARBA00022839"/>
    </source>
</evidence>
<dbReference type="InterPro" id="IPR002562">
    <property type="entry name" value="3'-5'_exonuclease_dom"/>
</dbReference>
<sequence length="195" mass="21666">MALDKNKLSKTEINLLPLRYYNGAIRIIQTAEQAKNACAILSKEKLLGFDTETRPAFTKGQSYLPSLLQLAGTKVVYLFQLNKCGLPASITNLLSKVNIIKSGVAIGQDLIELQKILNFEPAGFIDLGDIARSKGLPHHGLRGLAAYLLNFRISKSGRTSNWSADKLTKKQIKYAATDAWLGRELYLKYKQINII</sequence>
<evidence type="ECO:0000256" key="2">
    <source>
        <dbReference type="ARBA" id="ARBA00022723"/>
    </source>
</evidence>
<dbReference type="PANTHER" id="PTHR13620:SF109">
    <property type="entry name" value="3'-5' EXONUCLEASE"/>
    <property type="match status" value="1"/>
</dbReference>
<gene>
    <name evidence="9" type="ORF">MGWOODY_Mmi233</name>
</gene>
<evidence type="ECO:0000256" key="3">
    <source>
        <dbReference type="ARBA" id="ARBA00022801"/>
    </source>
</evidence>
<evidence type="ECO:0000256" key="1">
    <source>
        <dbReference type="ARBA" id="ARBA00022722"/>
    </source>
</evidence>
<keyword evidence="2" id="KW-0479">Metal-binding</keyword>
<evidence type="ECO:0000256" key="7">
    <source>
        <dbReference type="ARBA" id="ARBA00042761"/>
    </source>
</evidence>
<dbReference type="GO" id="GO:0003676">
    <property type="term" value="F:nucleic acid binding"/>
    <property type="evidence" value="ECO:0007669"/>
    <property type="project" value="InterPro"/>
</dbReference>
<dbReference type="PANTHER" id="PTHR13620">
    <property type="entry name" value="3-5 EXONUCLEASE"/>
    <property type="match status" value="1"/>
</dbReference>
<proteinExistence type="predicted"/>
<name>A0A160VLH4_9ZZZZ</name>
<protein>
    <recommendedName>
        <fullName evidence="6">3'-5' exonuclease</fullName>
    </recommendedName>
    <alternativeName>
        <fullName evidence="7">Werner Syndrome-like exonuclease</fullName>
    </alternativeName>
</protein>
<reference evidence="9" key="1">
    <citation type="submission" date="2015-10" db="EMBL/GenBank/DDBJ databases">
        <authorList>
            <person name="Gilbert D.G."/>
        </authorList>
    </citation>
    <scope>NUCLEOTIDE SEQUENCE</scope>
</reference>
<evidence type="ECO:0000259" key="8">
    <source>
        <dbReference type="SMART" id="SM00474"/>
    </source>
</evidence>
<dbReference type="SMART" id="SM00474">
    <property type="entry name" value="35EXOc"/>
    <property type="match status" value="1"/>
</dbReference>
<keyword evidence="4 9" id="KW-0269">Exonuclease</keyword>
<dbReference type="GO" id="GO:0046872">
    <property type="term" value="F:metal ion binding"/>
    <property type="evidence" value="ECO:0007669"/>
    <property type="project" value="UniProtKB-KW"/>
</dbReference>
<keyword evidence="3" id="KW-0378">Hydrolase</keyword>
<keyword evidence="1" id="KW-0540">Nuclease</keyword>
<dbReference type="Pfam" id="PF01612">
    <property type="entry name" value="DNA_pol_A_exo1"/>
    <property type="match status" value="1"/>
</dbReference>
<evidence type="ECO:0000256" key="6">
    <source>
        <dbReference type="ARBA" id="ARBA00040531"/>
    </source>
</evidence>
<dbReference type="AlphaFoldDB" id="A0A160VLH4"/>
<organism evidence="9">
    <name type="scientific">hydrothermal vent metagenome</name>
    <dbReference type="NCBI Taxonomy" id="652676"/>
    <lineage>
        <taxon>unclassified sequences</taxon>
        <taxon>metagenomes</taxon>
        <taxon>ecological metagenomes</taxon>
    </lineage>
</organism>
<accession>A0A160VLH4</accession>
<dbReference type="GO" id="GO:0006139">
    <property type="term" value="P:nucleobase-containing compound metabolic process"/>
    <property type="evidence" value="ECO:0007669"/>
    <property type="project" value="InterPro"/>
</dbReference>
<dbReference type="InterPro" id="IPR012337">
    <property type="entry name" value="RNaseH-like_sf"/>
</dbReference>
<dbReference type="Gene3D" id="3.30.420.10">
    <property type="entry name" value="Ribonuclease H-like superfamily/Ribonuclease H"/>
    <property type="match status" value="1"/>
</dbReference>
<evidence type="ECO:0000313" key="9">
    <source>
        <dbReference type="EMBL" id="CUV10404.1"/>
    </source>
</evidence>